<sequence>MRSRKFTGSGRSARQKSRTCRTDQETELCPSTRTVCLASSHKSEKRPVKKVKCEKSSLVKADLQELVCESGDSAEQHAVHPAEGSMTTGEKGKIIPKRENSAAVTRSVQNSSSCLPKTSVLPGDRNEGFDHTSLVQRATEDNSGDGSVLLNVTNLENREVLKTPFQSDTSLLLDEDSNQPMPLGRFFENADLMQDIPPVVPSHASMSRREFRKLHFKAKEDDDDDDEDDDIGEDL</sequence>
<dbReference type="OrthoDB" id="8730115at2759"/>
<evidence type="ECO:0000313" key="5">
    <source>
        <dbReference type="Proteomes" id="UP000515156"/>
    </source>
</evidence>
<dbReference type="PANTHER" id="PTHR28491:SF1">
    <property type="entry name" value="UPF0688 PROTEIN C1ORF174"/>
    <property type="match status" value="1"/>
</dbReference>
<dbReference type="GO" id="GO:0005634">
    <property type="term" value="C:nucleus"/>
    <property type="evidence" value="ECO:0007669"/>
    <property type="project" value="UniProtKB-SubCell"/>
</dbReference>
<dbReference type="GeneID" id="115456633"/>
<dbReference type="KEGG" id="muo:115456633"/>
<reference evidence="6" key="1">
    <citation type="submission" date="2025-08" db="UniProtKB">
        <authorList>
            <consortium name="RefSeq"/>
        </authorList>
    </citation>
    <scope>IDENTIFICATION</scope>
</reference>
<evidence type="ECO:0000313" key="6">
    <source>
        <dbReference type="RefSeq" id="XP_030041706.1"/>
    </source>
</evidence>
<protein>
    <submittedName>
        <fullName evidence="6">UPF0688 protein C1orf174 homolog</fullName>
    </submittedName>
</protein>
<evidence type="ECO:0000256" key="3">
    <source>
        <dbReference type="ARBA" id="ARBA00023242"/>
    </source>
</evidence>
<dbReference type="FunCoup" id="A0A6P7WL22">
    <property type="interactions" value="1477"/>
</dbReference>
<dbReference type="PANTHER" id="PTHR28491">
    <property type="entry name" value="UPF0688 PROTEIN C1ORF174"/>
    <property type="match status" value="1"/>
</dbReference>
<proteinExistence type="inferred from homology"/>
<keyword evidence="5" id="KW-1185">Reference proteome</keyword>
<evidence type="ECO:0000256" key="2">
    <source>
        <dbReference type="ARBA" id="ARBA00006634"/>
    </source>
</evidence>
<organism evidence="5 6">
    <name type="scientific">Microcaecilia unicolor</name>
    <dbReference type="NCBI Taxonomy" id="1415580"/>
    <lineage>
        <taxon>Eukaryota</taxon>
        <taxon>Metazoa</taxon>
        <taxon>Chordata</taxon>
        <taxon>Craniata</taxon>
        <taxon>Vertebrata</taxon>
        <taxon>Euteleostomi</taxon>
        <taxon>Amphibia</taxon>
        <taxon>Gymnophiona</taxon>
        <taxon>Siphonopidae</taxon>
        <taxon>Microcaecilia</taxon>
    </lineage>
</organism>
<comment type="subcellular location">
    <subcellularLocation>
        <location evidence="1">Nucleus</location>
    </subcellularLocation>
</comment>
<dbReference type="RefSeq" id="XP_030041706.1">
    <property type="nucleotide sequence ID" value="XM_030185846.1"/>
</dbReference>
<feature type="region of interest" description="Disordered" evidence="4">
    <location>
        <begin position="1"/>
        <end position="25"/>
    </location>
</feature>
<evidence type="ECO:0000256" key="1">
    <source>
        <dbReference type="ARBA" id="ARBA00004123"/>
    </source>
</evidence>
<feature type="region of interest" description="Disordered" evidence="4">
    <location>
        <begin position="106"/>
        <end position="129"/>
    </location>
</feature>
<evidence type="ECO:0000256" key="4">
    <source>
        <dbReference type="SAM" id="MobiDB-lite"/>
    </source>
</evidence>
<feature type="region of interest" description="Disordered" evidence="4">
    <location>
        <begin position="216"/>
        <end position="235"/>
    </location>
</feature>
<dbReference type="Proteomes" id="UP000515156">
    <property type="component" value="Chromosome 13"/>
</dbReference>
<dbReference type="InterPro" id="IPR031530">
    <property type="entry name" value="UPF0688"/>
</dbReference>
<dbReference type="CTD" id="102561176"/>
<dbReference type="AlphaFoldDB" id="A0A6P7WL22"/>
<comment type="similarity">
    <text evidence="2">Belongs to the UPF0688 family.</text>
</comment>
<gene>
    <name evidence="6" type="primary">C13H1orf174</name>
</gene>
<feature type="compositionally biased region" description="Polar residues" evidence="4">
    <location>
        <begin position="106"/>
        <end position="116"/>
    </location>
</feature>
<name>A0A6P7WL22_9AMPH</name>
<accession>A0A6P7WL22</accession>
<keyword evidence="3" id="KW-0539">Nucleus</keyword>
<feature type="compositionally biased region" description="Acidic residues" evidence="4">
    <location>
        <begin position="221"/>
        <end position="235"/>
    </location>
</feature>
<dbReference type="InParanoid" id="A0A6P7WL22"/>
<dbReference type="Pfam" id="PF15772">
    <property type="entry name" value="UPF0688"/>
    <property type="match status" value="1"/>
</dbReference>